<dbReference type="InterPro" id="IPR029058">
    <property type="entry name" value="AB_hydrolase_fold"/>
</dbReference>
<organism evidence="1 2">
    <name type="scientific">Halalkalicoccus paucihalophilus</name>
    <dbReference type="NCBI Taxonomy" id="1008153"/>
    <lineage>
        <taxon>Archaea</taxon>
        <taxon>Methanobacteriati</taxon>
        <taxon>Methanobacteriota</taxon>
        <taxon>Stenosarchaea group</taxon>
        <taxon>Halobacteria</taxon>
        <taxon>Halobacteriales</taxon>
        <taxon>Halococcaceae</taxon>
        <taxon>Halalkalicoccus</taxon>
    </lineage>
</organism>
<name>A0A151A857_9EURY</name>
<dbReference type="Gene3D" id="3.40.50.1820">
    <property type="entry name" value="alpha/beta hydrolase"/>
    <property type="match status" value="1"/>
</dbReference>
<proteinExistence type="predicted"/>
<comment type="caution">
    <text evidence="1">The sequence shown here is derived from an EMBL/GenBank/DDBJ whole genome shotgun (WGS) entry which is preliminary data.</text>
</comment>
<dbReference type="EMBL" id="LTAZ01000017">
    <property type="protein sequence ID" value="KYH23799.1"/>
    <property type="molecule type" value="Genomic_DNA"/>
</dbReference>
<dbReference type="PATRIC" id="fig|1008153.3.peg.4144"/>
<gene>
    <name evidence="1" type="ORF">HAPAU_38780</name>
</gene>
<keyword evidence="2" id="KW-1185">Reference proteome</keyword>
<protein>
    <submittedName>
        <fullName evidence="1">Uncharacterized protein</fullName>
    </submittedName>
</protein>
<dbReference type="Proteomes" id="UP000075321">
    <property type="component" value="Unassembled WGS sequence"/>
</dbReference>
<evidence type="ECO:0000313" key="1">
    <source>
        <dbReference type="EMBL" id="KYH23799.1"/>
    </source>
</evidence>
<sequence length="56" mass="6584">MVFTLEDNRLEEEMIPDSELRLIPTPWRHFGMFGFRPEDKEFIDTAIGELLDESVA</sequence>
<reference evidence="1 2" key="1">
    <citation type="submission" date="2016-02" db="EMBL/GenBank/DDBJ databases">
        <title>Genome sequence of Halalkalicoccus paucihalophilus DSM 24557.</title>
        <authorList>
            <person name="Poehlein A."/>
            <person name="Daniel R."/>
        </authorList>
    </citation>
    <scope>NUCLEOTIDE SEQUENCE [LARGE SCALE GENOMIC DNA]</scope>
    <source>
        <strain evidence="1 2">DSM 24557</strain>
    </source>
</reference>
<dbReference type="AlphaFoldDB" id="A0A151A857"/>
<evidence type="ECO:0000313" key="2">
    <source>
        <dbReference type="Proteomes" id="UP000075321"/>
    </source>
</evidence>
<accession>A0A151A857</accession>